<name>A0A1F8BLR6_9BACT</name>
<keyword evidence="1" id="KW-0812">Transmembrane</keyword>
<proteinExistence type="predicted"/>
<evidence type="ECO:0000256" key="1">
    <source>
        <dbReference type="SAM" id="Phobius"/>
    </source>
</evidence>
<gene>
    <name evidence="2" type="ORF">A2893_05115</name>
</gene>
<evidence type="ECO:0000313" key="2">
    <source>
        <dbReference type="EMBL" id="OGM65007.1"/>
    </source>
</evidence>
<dbReference type="Proteomes" id="UP000176725">
    <property type="component" value="Unassembled WGS sequence"/>
</dbReference>
<protein>
    <submittedName>
        <fullName evidence="2">Uncharacterized protein</fullName>
    </submittedName>
</protein>
<keyword evidence="1" id="KW-0472">Membrane</keyword>
<organism evidence="2 3">
    <name type="scientific">Candidatus Woesebacteria bacterium RIFCSPLOWO2_01_FULL_39_25</name>
    <dbReference type="NCBI Taxonomy" id="1802521"/>
    <lineage>
        <taxon>Bacteria</taxon>
        <taxon>Candidatus Woeseibacteriota</taxon>
    </lineage>
</organism>
<comment type="caution">
    <text evidence="2">The sequence shown here is derived from an EMBL/GenBank/DDBJ whole genome shotgun (WGS) entry which is preliminary data.</text>
</comment>
<accession>A0A1F8BLR6</accession>
<keyword evidence="1" id="KW-1133">Transmembrane helix</keyword>
<evidence type="ECO:0000313" key="3">
    <source>
        <dbReference type="Proteomes" id="UP000176725"/>
    </source>
</evidence>
<feature type="transmembrane region" description="Helical" evidence="1">
    <location>
        <begin position="7"/>
        <end position="29"/>
    </location>
</feature>
<dbReference type="EMBL" id="MGHH01000007">
    <property type="protein sequence ID" value="OGM65007.1"/>
    <property type="molecule type" value="Genomic_DNA"/>
</dbReference>
<dbReference type="AlphaFoldDB" id="A0A1F8BLR6"/>
<sequence length="104" mass="12066">MKVNIRLIYLYLFSAVGLIVSVIGSVRLVDLGLKVIVFQGADRYEYYAPKLDGETVDQEEQRLVQERETTRQRQRELSGSMAMIVVGLPLYLYHWKTIQKENKS</sequence>
<feature type="transmembrane region" description="Helical" evidence="1">
    <location>
        <begin position="77"/>
        <end position="95"/>
    </location>
</feature>
<reference evidence="2 3" key="1">
    <citation type="journal article" date="2016" name="Nat. Commun.">
        <title>Thousands of microbial genomes shed light on interconnected biogeochemical processes in an aquifer system.</title>
        <authorList>
            <person name="Anantharaman K."/>
            <person name="Brown C.T."/>
            <person name="Hug L.A."/>
            <person name="Sharon I."/>
            <person name="Castelle C.J."/>
            <person name="Probst A.J."/>
            <person name="Thomas B.C."/>
            <person name="Singh A."/>
            <person name="Wilkins M.J."/>
            <person name="Karaoz U."/>
            <person name="Brodie E.L."/>
            <person name="Williams K.H."/>
            <person name="Hubbard S.S."/>
            <person name="Banfield J.F."/>
        </authorList>
    </citation>
    <scope>NUCLEOTIDE SEQUENCE [LARGE SCALE GENOMIC DNA]</scope>
</reference>